<gene>
    <name evidence="1" type="ORF">D7V93_32020</name>
</gene>
<sequence length="117" mass="12925">MDARAHLLERAVLKADELPVIAHFEGPDHWALVTTERIVLGREAGLLSVPWSELENATTDTAHIQAAFASGAGNKLSLSRLRLQRRNAEDVEIEVEAGKAFFGLWNALKTIALLRKE</sequence>
<name>A0A3A8P479_9BACT</name>
<evidence type="ECO:0000313" key="1">
    <source>
        <dbReference type="EMBL" id="RKH49351.1"/>
    </source>
</evidence>
<evidence type="ECO:0000313" key="2">
    <source>
        <dbReference type="Proteomes" id="UP000272888"/>
    </source>
</evidence>
<proteinExistence type="predicted"/>
<dbReference type="EMBL" id="RAWB01000464">
    <property type="protein sequence ID" value="RKH49351.1"/>
    <property type="molecule type" value="Genomic_DNA"/>
</dbReference>
<organism evidence="1 2">
    <name type="scientific">Corallococcus llansteffanensis</name>
    <dbReference type="NCBI Taxonomy" id="2316731"/>
    <lineage>
        <taxon>Bacteria</taxon>
        <taxon>Pseudomonadati</taxon>
        <taxon>Myxococcota</taxon>
        <taxon>Myxococcia</taxon>
        <taxon>Myxococcales</taxon>
        <taxon>Cystobacterineae</taxon>
        <taxon>Myxococcaceae</taxon>
        <taxon>Corallococcus</taxon>
    </lineage>
</organism>
<keyword evidence="2" id="KW-1185">Reference proteome</keyword>
<comment type="caution">
    <text evidence="1">The sequence shown here is derived from an EMBL/GenBank/DDBJ whole genome shotgun (WGS) entry which is preliminary data.</text>
</comment>
<dbReference type="AlphaFoldDB" id="A0A3A8P479"/>
<accession>A0A3A8P479</accession>
<evidence type="ECO:0008006" key="3">
    <source>
        <dbReference type="Google" id="ProtNLM"/>
    </source>
</evidence>
<reference evidence="2" key="1">
    <citation type="submission" date="2018-09" db="EMBL/GenBank/DDBJ databases">
        <authorList>
            <person name="Livingstone P.G."/>
            <person name="Whitworth D.E."/>
        </authorList>
    </citation>
    <scope>NUCLEOTIDE SEQUENCE [LARGE SCALE GENOMIC DNA]</scope>
    <source>
        <strain evidence="2">CA051B</strain>
    </source>
</reference>
<protein>
    <recommendedName>
        <fullName evidence="3">YokE-like PH domain-containing protein</fullName>
    </recommendedName>
</protein>
<dbReference type="Proteomes" id="UP000272888">
    <property type="component" value="Unassembled WGS sequence"/>
</dbReference>